<proteinExistence type="predicted"/>
<feature type="transmembrane region" description="Helical" evidence="1">
    <location>
        <begin position="26"/>
        <end position="43"/>
    </location>
</feature>
<reference evidence="2" key="1">
    <citation type="submission" date="2020-01" db="EMBL/GenBank/DDBJ databases">
        <title>Patterns of diversity and host range of bacteriophage communities associated with bean-nodulatin bacteria.</title>
        <authorList>
            <person name="Vann Cauwenberghe J."/>
            <person name="Santamaria R.I."/>
            <person name="Bustos P."/>
            <person name="Juarez S."/>
            <person name="Gonzalez V."/>
        </authorList>
    </citation>
    <scope>NUCLEOTIDE SEQUENCE</scope>
</reference>
<keyword evidence="1" id="KW-0812">Transmembrane</keyword>
<gene>
    <name evidence="2" type="ORF">EVB73_047</name>
</gene>
<feature type="transmembrane region" description="Helical" evidence="1">
    <location>
        <begin position="55"/>
        <end position="75"/>
    </location>
</feature>
<evidence type="ECO:0000313" key="3">
    <source>
        <dbReference type="Proteomes" id="UP000649522"/>
    </source>
</evidence>
<dbReference type="EMBL" id="MN988501">
    <property type="protein sequence ID" value="QIG68983.1"/>
    <property type="molecule type" value="Genomic_DNA"/>
</dbReference>
<protein>
    <submittedName>
        <fullName evidence="2">Uncharacterized protein</fullName>
    </submittedName>
</protein>
<organism evidence="2 3">
    <name type="scientific">Rhizobium phage RHph_Y3_43</name>
    <dbReference type="NCBI Taxonomy" id="2509778"/>
    <lineage>
        <taxon>Viruses</taxon>
        <taxon>Duplodnaviria</taxon>
        <taxon>Heunggongvirae</taxon>
        <taxon>Uroviricota</taxon>
        <taxon>Caudoviricetes</taxon>
        <taxon>Kleczkowskavirus</taxon>
        <taxon>Kleczkowskavirus RHEph4</taxon>
    </lineage>
</organism>
<keyword evidence="1" id="KW-0472">Membrane</keyword>
<evidence type="ECO:0000256" key="1">
    <source>
        <dbReference type="SAM" id="Phobius"/>
    </source>
</evidence>
<name>A0A7S5QZP1_9CAUD</name>
<keyword evidence="1" id="KW-1133">Transmembrane helix</keyword>
<sequence length="105" mass="11927">MLKKLLERDWFLDGKGDKDWAIRRRIVIWILLWSVAEITYLTVFGKPDSLRETIATNIILLMGGVIGSYVFGVVWDTKNKATTETAQTAIEQSDSVNVQTKVELP</sequence>
<accession>A0A7S5QZP1</accession>
<dbReference type="Proteomes" id="UP000649522">
    <property type="component" value="Segment"/>
</dbReference>
<evidence type="ECO:0000313" key="2">
    <source>
        <dbReference type="EMBL" id="QIG68983.1"/>
    </source>
</evidence>